<keyword evidence="2" id="KW-1185">Reference proteome</keyword>
<dbReference type="RefSeq" id="WP_090113129.1">
    <property type="nucleotide sequence ID" value="NZ_FNAT01000005.1"/>
</dbReference>
<sequence length="315" mass="33375">MARAKGSRAQVAVGFETTYGTPPAAGKFWRMPFSREDVGGTRGLLASNLLGYGRDEQDPVLDGQVVDGGATIPVDKRALGVWLKGLLGAPTTTGTGPYTHVFKSGAQVLPSMSIEIGMPEVPSFAMNKGARVNTLGIEMRPRGLIDATVAVLAKGEVKAPTTAIGTPVDFEVERFSSFTGSVKRDGGVLANVVGASFNYSNNLEGVETIRDDGEVEDIDPGMSQLRGSITVRYASRDLMDLAEAATPIELELGYRVSASEAFTLVAHRVFLPKPKVSIDGPGGIQAEYQWQASRDATEGVAATFTLVNDISNYSL</sequence>
<dbReference type="InterPro" id="IPR044000">
    <property type="entry name" value="Phage_tube_2"/>
</dbReference>
<gene>
    <name evidence="1" type="ORF">SAMN04488567_2874</name>
</gene>
<reference evidence="2" key="1">
    <citation type="submission" date="2016-10" db="EMBL/GenBank/DDBJ databases">
        <authorList>
            <person name="Varghese N."/>
            <person name="Submissions S."/>
        </authorList>
    </citation>
    <scope>NUCLEOTIDE SEQUENCE [LARGE SCALE GENOMIC DNA]</scope>
    <source>
        <strain evidence="2">DSM 21424</strain>
    </source>
</reference>
<dbReference type="Pfam" id="PF18906">
    <property type="entry name" value="Phage_tube_2"/>
    <property type="match status" value="1"/>
</dbReference>
<evidence type="ECO:0000313" key="1">
    <source>
        <dbReference type="EMBL" id="SDE90163.1"/>
    </source>
</evidence>
<dbReference type="Proteomes" id="UP000198922">
    <property type="component" value="Unassembled WGS sequence"/>
</dbReference>
<organism evidence="1 2">
    <name type="scientific">Limimaricola pyoseonensis</name>
    <dbReference type="NCBI Taxonomy" id="521013"/>
    <lineage>
        <taxon>Bacteria</taxon>
        <taxon>Pseudomonadati</taxon>
        <taxon>Pseudomonadota</taxon>
        <taxon>Alphaproteobacteria</taxon>
        <taxon>Rhodobacterales</taxon>
        <taxon>Paracoccaceae</taxon>
        <taxon>Limimaricola</taxon>
    </lineage>
</organism>
<protein>
    <recommendedName>
        <fullName evidence="3">Phage tail tube protein</fullName>
    </recommendedName>
</protein>
<dbReference type="EMBL" id="FNAT01000005">
    <property type="protein sequence ID" value="SDE90163.1"/>
    <property type="molecule type" value="Genomic_DNA"/>
</dbReference>
<dbReference type="STRING" id="521013.SAMN04488567_2874"/>
<dbReference type="AlphaFoldDB" id="A0A1G7GQ31"/>
<dbReference type="OrthoDB" id="1680496at2"/>
<name>A0A1G7GQ31_9RHOB</name>
<evidence type="ECO:0008006" key="3">
    <source>
        <dbReference type="Google" id="ProtNLM"/>
    </source>
</evidence>
<accession>A0A1G7GQ31</accession>
<evidence type="ECO:0000313" key="2">
    <source>
        <dbReference type="Proteomes" id="UP000198922"/>
    </source>
</evidence>
<proteinExistence type="predicted"/>